<dbReference type="EMBL" id="JACHEG010000006">
    <property type="protein sequence ID" value="MBB6164737.1"/>
    <property type="molecule type" value="Genomic_DNA"/>
</dbReference>
<gene>
    <name evidence="2" type="ORF">HNQ72_004582</name>
</gene>
<name>A0A7W9YA90_9HYPH</name>
<dbReference type="SUPFAM" id="SSF141868">
    <property type="entry name" value="EAL domain-like"/>
    <property type="match status" value="1"/>
</dbReference>
<evidence type="ECO:0000313" key="2">
    <source>
        <dbReference type="EMBL" id="MBB6164737.1"/>
    </source>
</evidence>
<proteinExistence type="predicted"/>
<dbReference type="InterPro" id="IPR001633">
    <property type="entry name" value="EAL_dom"/>
</dbReference>
<reference evidence="2 3" key="1">
    <citation type="submission" date="2020-08" db="EMBL/GenBank/DDBJ databases">
        <title>Genomic Encyclopedia of Type Strains, Phase IV (KMG-IV): sequencing the most valuable type-strain genomes for metagenomic binning, comparative biology and taxonomic classification.</title>
        <authorList>
            <person name="Goeker M."/>
        </authorList>
    </citation>
    <scope>NUCLEOTIDE SEQUENCE [LARGE SCALE GENOMIC DNA]</scope>
    <source>
        <strain evidence="2 3">DSM 100734</strain>
    </source>
</reference>
<dbReference type="Pfam" id="PF00563">
    <property type="entry name" value="EAL"/>
    <property type="match status" value="1"/>
</dbReference>
<evidence type="ECO:0000259" key="1">
    <source>
        <dbReference type="PROSITE" id="PS50883"/>
    </source>
</evidence>
<organism evidence="2 3">
    <name type="scientific">Rhizobium wenxiniae</name>
    <dbReference type="NCBI Taxonomy" id="1737357"/>
    <lineage>
        <taxon>Bacteria</taxon>
        <taxon>Pseudomonadati</taxon>
        <taxon>Pseudomonadota</taxon>
        <taxon>Alphaproteobacteria</taxon>
        <taxon>Hyphomicrobiales</taxon>
        <taxon>Rhizobiaceae</taxon>
        <taxon>Rhizobium/Agrobacterium group</taxon>
        <taxon>Rhizobium</taxon>
    </lineage>
</organism>
<dbReference type="InterPro" id="IPR050706">
    <property type="entry name" value="Cyclic-di-GMP_PDE-like"/>
</dbReference>
<evidence type="ECO:0000313" key="3">
    <source>
        <dbReference type="Proteomes" id="UP000547879"/>
    </source>
</evidence>
<accession>A0A7W9YA90</accession>
<dbReference type="CDD" id="cd01948">
    <property type="entry name" value="EAL"/>
    <property type="match status" value="1"/>
</dbReference>
<dbReference type="Proteomes" id="UP000547879">
    <property type="component" value="Unassembled WGS sequence"/>
</dbReference>
<protein>
    <submittedName>
        <fullName evidence="2">Sensor c-di-GMP phosphodiesterase-like protein</fullName>
    </submittedName>
</protein>
<feature type="domain" description="EAL" evidence="1">
    <location>
        <begin position="1"/>
        <end position="105"/>
    </location>
</feature>
<dbReference type="AlphaFoldDB" id="A0A7W9YA90"/>
<sequence>MRLRPHVQLDHIILEVTESVYLGRLADEIAGQIRKLRERGLRVALDDFGTGYASLTHLLTMPVDIIKIDKSFIDQLGPLEPACFIVEGLVQIAKKLGIRVVAEGI</sequence>
<keyword evidence="3" id="KW-1185">Reference proteome</keyword>
<dbReference type="SMART" id="SM00052">
    <property type="entry name" value="EAL"/>
    <property type="match status" value="1"/>
</dbReference>
<dbReference type="InterPro" id="IPR035919">
    <property type="entry name" value="EAL_sf"/>
</dbReference>
<dbReference type="PANTHER" id="PTHR33121:SF70">
    <property type="entry name" value="SIGNALING PROTEIN YKOW"/>
    <property type="match status" value="1"/>
</dbReference>
<comment type="caution">
    <text evidence="2">The sequence shown here is derived from an EMBL/GenBank/DDBJ whole genome shotgun (WGS) entry which is preliminary data.</text>
</comment>
<dbReference type="Gene3D" id="3.20.20.450">
    <property type="entry name" value="EAL domain"/>
    <property type="match status" value="1"/>
</dbReference>
<dbReference type="GO" id="GO:0071111">
    <property type="term" value="F:cyclic-guanylate-specific phosphodiesterase activity"/>
    <property type="evidence" value="ECO:0007669"/>
    <property type="project" value="InterPro"/>
</dbReference>
<dbReference type="PANTHER" id="PTHR33121">
    <property type="entry name" value="CYCLIC DI-GMP PHOSPHODIESTERASE PDEF"/>
    <property type="match status" value="1"/>
</dbReference>
<dbReference type="PROSITE" id="PS50883">
    <property type="entry name" value="EAL"/>
    <property type="match status" value="1"/>
</dbReference>